<evidence type="ECO:0000313" key="2">
    <source>
        <dbReference type="Proteomes" id="UP000447434"/>
    </source>
</evidence>
<dbReference type="Proteomes" id="UP000447434">
    <property type="component" value="Chromosome 14"/>
</dbReference>
<organism evidence="1 2">
    <name type="scientific">Lupinus albus</name>
    <name type="common">White lupine</name>
    <name type="synonym">Lupinus termis</name>
    <dbReference type="NCBI Taxonomy" id="3870"/>
    <lineage>
        <taxon>Eukaryota</taxon>
        <taxon>Viridiplantae</taxon>
        <taxon>Streptophyta</taxon>
        <taxon>Embryophyta</taxon>
        <taxon>Tracheophyta</taxon>
        <taxon>Spermatophyta</taxon>
        <taxon>Magnoliopsida</taxon>
        <taxon>eudicotyledons</taxon>
        <taxon>Gunneridae</taxon>
        <taxon>Pentapetalae</taxon>
        <taxon>rosids</taxon>
        <taxon>fabids</taxon>
        <taxon>Fabales</taxon>
        <taxon>Fabaceae</taxon>
        <taxon>Papilionoideae</taxon>
        <taxon>50 kb inversion clade</taxon>
        <taxon>genistoids sensu lato</taxon>
        <taxon>core genistoids</taxon>
        <taxon>Genisteae</taxon>
        <taxon>Lupinus</taxon>
    </lineage>
</organism>
<sequence length="68" mass="7826">MLNLSAKLHKLIGLNGRTLKCEQHRSYHRLQQVHCLPLLSYHHRLGSTSLPLYLIPVLNDLTHGIIFC</sequence>
<dbReference type="EMBL" id="WOCE01000014">
    <property type="protein sequence ID" value="KAE9600088.1"/>
    <property type="molecule type" value="Genomic_DNA"/>
</dbReference>
<evidence type="ECO:0000313" key="1">
    <source>
        <dbReference type="EMBL" id="KAE9600088.1"/>
    </source>
</evidence>
<name>A0A6A4PEW7_LUPAL</name>
<comment type="caution">
    <text evidence="1">The sequence shown here is derived from an EMBL/GenBank/DDBJ whole genome shotgun (WGS) entry which is preliminary data.</text>
</comment>
<reference evidence="2" key="1">
    <citation type="journal article" date="2020" name="Nat. Commun.">
        <title>Genome sequence of the cluster root forming white lupin.</title>
        <authorList>
            <person name="Hufnagel B."/>
            <person name="Marques A."/>
            <person name="Soriano A."/>
            <person name="Marques L."/>
            <person name="Divol F."/>
            <person name="Doumas P."/>
            <person name="Sallet E."/>
            <person name="Mancinotti D."/>
            <person name="Carrere S."/>
            <person name="Marande W."/>
            <person name="Arribat S."/>
            <person name="Keller J."/>
            <person name="Huneau C."/>
            <person name="Blein T."/>
            <person name="Aime D."/>
            <person name="Laguerre M."/>
            <person name="Taylor J."/>
            <person name="Schubert V."/>
            <person name="Nelson M."/>
            <person name="Geu-Flores F."/>
            <person name="Crespi M."/>
            <person name="Gallardo-Guerrero K."/>
            <person name="Delaux P.-M."/>
            <person name="Salse J."/>
            <person name="Berges H."/>
            <person name="Guyot R."/>
            <person name="Gouzy J."/>
            <person name="Peret B."/>
        </authorList>
    </citation>
    <scope>NUCLEOTIDE SEQUENCE [LARGE SCALE GENOMIC DNA]</scope>
    <source>
        <strain evidence="2">cv. Amiga</strain>
    </source>
</reference>
<keyword evidence="2" id="KW-1185">Reference proteome</keyword>
<dbReference type="AlphaFoldDB" id="A0A6A4PEW7"/>
<proteinExistence type="predicted"/>
<protein>
    <submittedName>
        <fullName evidence="1">Uncharacterized protein</fullName>
    </submittedName>
</protein>
<accession>A0A6A4PEW7</accession>
<gene>
    <name evidence="1" type="ORF">Lalb_Chr14g0369241</name>
</gene>